<evidence type="ECO:0000313" key="1">
    <source>
        <dbReference type="EMBL" id="CAH1222892.1"/>
    </source>
</evidence>
<organism evidence="1 2">
    <name type="scientific">Paenibacillus auburnensis</name>
    <dbReference type="NCBI Taxonomy" id="2905649"/>
    <lineage>
        <taxon>Bacteria</taxon>
        <taxon>Bacillati</taxon>
        <taxon>Bacillota</taxon>
        <taxon>Bacilli</taxon>
        <taxon>Bacillales</taxon>
        <taxon>Paenibacillaceae</taxon>
        <taxon>Paenibacillus</taxon>
    </lineage>
</organism>
<dbReference type="Proteomes" id="UP000838324">
    <property type="component" value="Unassembled WGS sequence"/>
</dbReference>
<accession>A0ABN8GZ93</accession>
<dbReference type="RefSeq" id="WP_236337118.1">
    <property type="nucleotide sequence ID" value="NZ_CAKMMG010000012.1"/>
</dbReference>
<dbReference type="EMBL" id="CAKMMG010000012">
    <property type="protein sequence ID" value="CAH1222892.1"/>
    <property type="molecule type" value="Genomic_DNA"/>
</dbReference>
<keyword evidence="2" id="KW-1185">Reference proteome</keyword>
<proteinExistence type="predicted"/>
<evidence type="ECO:0000313" key="2">
    <source>
        <dbReference type="Proteomes" id="UP000838324"/>
    </source>
</evidence>
<comment type="caution">
    <text evidence="1">The sequence shown here is derived from an EMBL/GenBank/DDBJ whole genome shotgun (WGS) entry which is preliminary data.</text>
</comment>
<gene>
    <name evidence="1" type="ORF">PAECIP111892_05231</name>
</gene>
<name>A0ABN8GZ93_9BACL</name>
<sequence length="206" mass="24589">MRNIVQDTQFLSLRAEELLYFQDQFHVPDETETSCSPSGKFKLEIHHYYHKDGIRIYTYTKGIVKDIEDNLIDTIYRNYDPFVFSWVEVQGKEYLLCGLDYQGYSIVDLSGKETKHYVPEAAYKGHGFCWAEIIYFEQKKLVVVDGCYWAAPYELVFYDFSNPLSLPYKELFRVEVDSITNWNHWRDVQRITYVDEKENEKVFVFL</sequence>
<protein>
    <submittedName>
        <fullName evidence="1">Uncharacterized protein</fullName>
    </submittedName>
</protein>
<reference evidence="1" key="1">
    <citation type="submission" date="2022-01" db="EMBL/GenBank/DDBJ databases">
        <authorList>
            <person name="Criscuolo A."/>
        </authorList>
    </citation>
    <scope>NUCLEOTIDE SEQUENCE</scope>
    <source>
        <strain evidence="1">CIP111892</strain>
    </source>
</reference>